<dbReference type="Gene3D" id="1.10.1610.10">
    <property type="match status" value="1"/>
</dbReference>
<dbReference type="Pfam" id="PF02277">
    <property type="entry name" value="DBI_PRT"/>
    <property type="match status" value="1"/>
</dbReference>
<dbReference type="CDD" id="cd02439">
    <property type="entry name" value="DMB-PRT_CobT"/>
    <property type="match status" value="1"/>
</dbReference>
<accession>A0A6N6VQM4</accession>
<protein>
    <recommendedName>
        <fullName evidence="4">Nicotinate-nucleotide--dimethylbenzimidazole phosphoribosyltransferase</fullName>
        <ecNumber evidence="3">2.4.2.21</ecNumber>
    </recommendedName>
    <alternativeName>
        <fullName evidence="8">N(1)-alpha-phosphoribosyltransferase</fullName>
    </alternativeName>
</protein>
<dbReference type="EC" id="2.4.2.21" evidence="3"/>
<proteinExistence type="inferred from homology"/>
<dbReference type="InterPro" id="IPR023195">
    <property type="entry name" value="Nict_dMeBzImd_PRibTrfase_N"/>
</dbReference>
<evidence type="ECO:0000256" key="4">
    <source>
        <dbReference type="ARBA" id="ARBA00015486"/>
    </source>
</evidence>
<keyword evidence="5" id="KW-0169">Cobalamin biosynthesis</keyword>
<evidence type="ECO:0000313" key="10">
    <source>
        <dbReference type="EMBL" id="KAB7741516.1"/>
    </source>
</evidence>
<dbReference type="GO" id="GO:0009236">
    <property type="term" value="P:cobalamin biosynthetic process"/>
    <property type="evidence" value="ECO:0007669"/>
    <property type="project" value="UniProtKB-KW"/>
</dbReference>
<dbReference type="AlphaFoldDB" id="A0A6N6VQM4"/>
<gene>
    <name evidence="10" type="ORF">F2P47_03660</name>
</gene>
<evidence type="ECO:0000256" key="2">
    <source>
        <dbReference type="ARBA" id="ARBA00007110"/>
    </source>
</evidence>
<evidence type="ECO:0000256" key="1">
    <source>
        <dbReference type="ARBA" id="ARBA00005049"/>
    </source>
</evidence>
<comment type="similarity">
    <text evidence="2">Belongs to the CobT family.</text>
</comment>
<dbReference type="InterPro" id="IPR036087">
    <property type="entry name" value="Nict_dMeBzImd_PRibTrfase_sf"/>
</dbReference>
<reference evidence="10 11" key="1">
    <citation type="submission" date="2019-09" db="EMBL/GenBank/DDBJ databases">
        <title>Parvibaculum sedimenti sp. nov., isolated from sediment.</title>
        <authorList>
            <person name="Wang Y."/>
        </authorList>
    </citation>
    <scope>NUCLEOTIDE SEQUENCE [LARGE SCALE GENOMIC DNA]</scope>
    <source>
        <strain evidence="10 11">HXT-9</strain>
    </source>
</reference>
<dbReference type="SUPFAM" id="SSF52733">
    <property type="entry name" value="Nicotinate mononucleotide:5,6-dimethylbenzimidazole phosphoribosyltransferase (CobT)"/>
    <property type="match status" value="1"/>
</dbReference>
<dbReference type="EMBL" id="WESC01000003">
    <property type="protein sequence ID" value="KAB7741516.1"/>
    <property type="molecule type" value="Genomic_DNA"/>
</dbReference>
<evidence type="ECO:0000256" key="8">
    <source>
        <dbReference type="ARBA" id="ARBA00030686"/>
    </source>
</evidence>
<evidence type="ECO:0000256" key="9">
    <source>
        <dbReference type="ARBA" id="ARBA00047340"/>
    </source>
</evidence>
<name>A0A6N6VQM4_9HYPH</name>
<dbReference type="GO" id="GO:0008939">
    <property type="term" value="F:nicotinate-nucleotide-dimethylbenzimidazole phosphoribosyltransferase activity"/>
    <property type="evidence" value="ECO:0007669"/>
    <property type="project" value="UniProtKB-EC"/>
</dbReference>
<evidence type="ECO:0000256" key="6">
    <source>
        <dbReference type="ARBA" id="ARBA00022676"/>
    </source>
</evidence>
<keyword evidence="11" id="KW-1185">Reference proteome</keyword>
<evidence type="ECO:0000256" key="5">
    <source>
        <dbReference type="ARBA" id="ARBA00022573"/>
    </source>
</evidence>
<keyword evidence="7 10" id="KW-0808">Transferase</keyword>
<evidence type="ECO:0000256" key="3">
    <source>
        <dbReference type="ARBA" id="ARBA00011991"/>
    </source>
</evidence>
<comment type="caution">
    <text evidence="10">The sequence shown here is derived from an EMBL/GenBank/DDBJ whole genome shotgun (WGS) entry which is preliminary data.</text>
</comment>
<dbReference type="UniPathway" id="UPA00061">
    <property type="reaction ID" value="UER00516"/>
</dbReference>
<dbReference type="Gene3D" id="3.40.50.10210">
    <property type="match status" value="1"/>
</dbReference>
<dbReference type="PANTHER" id="PTHR43463:SF1">
    <property type="entry name" value="NICOTINATE-NUCLEOTIDE--DIMETHYLBENZIMIDAZOLE PHOSPHORIBOSYLTRANSFERASE"/>
    <property type="match status" value="1"/>
</dbReference>
<comment type="pathway">
    <text evidence="1">Nucleoside biosynthesis; alpha-ribazole biosynthesis; alpha-ribazole from 5,6-dimethylbenzimidazole: step 1/2.</text>
</comment>
<evidence type="ECO:0000256" key="7">
    <source>
        <dbReference type="ARBA" id="ARBA00022679"/>
    </source>
</evidence>
<evidence type="ECO:0000313" key="11">
    <source>
        <dbReference type="Proteomes" id="UP000468901"/>
    </source>
</evidence>
<dbReference type="PANTHER" id="PTHR43463">
    <property type="entry name" value="NICOTINATE-NUCLEOTIDE--DIMETHYLBENZIMIDAZOLE PHOSPHORIBOSYLTRANSFERASE"/>
    <property type="match status" value="1"/>
</dbReference>
<dbReference type="RefSeq" id="WP_152214819.1">
    <property type="nucleotide sequence ID" value="NZ_WESC01000003.1"/>
</dbReference>
<dbReference type="Proteomes" id="UP000468901">
    <property type="component" value="Unassembled WGS sequence"/>
</dbReference>
<organism evidence="10 11">
    <name type="scientific">Parvibaculum sedimenti</name>
    <dbReference type="NCBI Taxonomy" id="2608632"/>
    <lineage>
        <taxon>Bacteria</taxon>
        <taxon>Pseudomonadati</taxon>
        <taxon>Pseudomonadota</taxon>
        <taxon>Alphaproteobacteria</taxon>
        <taxon>Hyphomicrobiales</taxon>
        <taxon>Parvibaculaceae</taxon>
        <taxon>Parvibaculum</taxon>
    </lineage>
</organism>
<keyword evidence="6 10" id="KW-0328">Glycosyltransferase</keyword>
<comment type="catalytic activity">
    <reaction evidence="9">
        <text>5,6-dimethylbenzimidazole + nicotinate beta-D-ribonucleotide = alpha-ribazole 5'-phosphate + nicotinate + H(+)</text>
        <dbReference type="Rhea" id="RHEA:11196"/>
        <dbReference type="ChEBI" id="CHEBI:15378"/>
        <dbReference type="ChEBI" id="CHEBI:15890"/>
        <dbReference type="ChEBI" id="CHEBI:32544"/>
        <dbReference type="ChEBI" id="CHEBI:57502"/>
        <dbReference type="ChEBI" id="CHEBI:57918"/>
        <dbReference type="EC" id="2.4.2.21"/>
    </reaction>
</comment>
<sequence>MTRPPSGLPFDDIRDLIAGLPAGDDVATVTAAAHAGELVDVGGLGRLEEIAVWLARWQANPKPAVERPLVAIFAANHQVASRVSDLPQARTRQMVELFAAGGAAVNQFALAANAGLKVFDLALDMPVPDITGADALSEQACAATMAFGMEAIAGGADLLCVGAAGVGNGAVAAALAAALFGGEASDWTSDPREQAVVEEALAFHGTALRDPLEALRRLGGRELAAIAGAILAARYQRIPVLLDGFVASTAAAVLHRQDKGSLDHCLAAHRSGSVAHDILLEALGKEPLLDLGLALEDGTGAALAISLVKSAAAAHSGMATRTQAGLD</sequence>
<dbReference type="InterPro" id="IPR003200">
    <property type="entry name" value="Nict_dMeBzImd_PRibTrfase"/>
</dbReference>